<sequence>MIDHQAMEQELLEVHKLARKYHVEKMVNEFVSQLSDKHISVNRGKMSKLQREKKTNQVQQYFDSVEFEKWDDIEPPIIRFSDDYSMAYTIVNKEVVLTYTNENNENIRESTLFSWVAIYTKQNGVWKTDCVASTNQESVTSVIN</sequence>
<evidence type="ECO:0000313" key="1">
    <source>
        <dbReference type="EMBL" id="MDU8886871.1"/>
    </source>
</evidence>
<comment type="caution">
    <text evidence="1">The sequence shown here is derived from an EMBL/GenBank/DDBJ whole genome shotgun (WGS) entry which is preliminary data.</text>
</comment>
<protein>
    <recommendedName>
        <fullName evidence="3">Nuclear transport factor 2 family protein</fullName>
    </recommendedName>
</protein>
<keyword evidence="2" id="KW-1185">Reference proteome</keyword>
<accession>A0ABU3U981</accession>
<organism evidence="1 2">
    <name type="scientific">Gilvirhabdus luticola</name>
    <dbReference type="NCBI Taxonomy" id="3079858"/>
    <lineage>
        <taxon>Bacteria</taxon>
        <taxon>Pseudomonadati</taxon>
        <taxon>Bacteroidota</taxon>
        <taxon>Flavobacteriia</taxon>
        <taxon>Flavobacteriales</taxon>
        <taxon>Flavobacteriaceae</taxon>
        <taxon>Gilvirhabdus</taxon>
    </lineage>
</organism>
<proteinExistence type="predicted"/>
<reference evidence="1 2" key="1">
    <citation type="submission" date="2023-10" db="EMBL/GenBank/DDBJ databases">
        <title>Marimonas sp. nov. isolated from tidal mud flat.</title>
        <authorList>
            <person name="Jaincy N.J."/>
            <person name="Srinivasan S."/>
            <person name="Lee S.-S."/>
        </authorList>
    </citation>
    <scope>NUCLEOTIDE SEQUENCE [LARGE SCALE GENOMIC DNA]</scope>
    <source>
        <strain evidence="1 2">MJ-SS3</strain>
    </source>
</reference>
<gene>
    <name evidence="1" type="ORF">RXV94_11920</name>
</gene>
<dbReference type="EMBL" id="JAWHTF010000007">
    <property type="protein sequence ID" value="MDU8886871.1"/>
    <property type="molecule type" value="Genomic_DNA"/>
</dbReference>
<evidence type="ECO:0000313" key="2">
    <source>
        <dbReference type="Proteomes" id="UP001268651"/>
    </source>
</evidence>
<dbReference type="RefSeq" id="WP_316662968.1">
    <property type="nucleotide sequence ID" value="NZ_JAWHTF010000007.1"/>
</dbReference>
<dbReference type="Proteomes" id="UP001268651">
    <property type="component" value="Unassembled WGS sequence"/>
</dbReference>
<evidence type="ECO:0008006" key="3">
    <source>
        <dbReference type="Google" id="ProtNLM"/>
    </source>
</evidence>
<name>A0ABU3U981_9FLAO</name>